<dbReference type="Proteomes" id="UP000070096">
    <property type="component" value="Unassembled WGS sequence"/>
</dbReference>
<dbReference type="AlphaFoldDB" id="A0A139MWV9"/>
<keyword evidence="3" id="KW-0804">Transcription</keyword>
<dbReference type="InterPro" id="IPR039422">
    <property type="entry name" value="MarR/SlyA-like"/>
</dbReference>
<dbReference type="Pfam" id="PF01047">
    <property type="entry name" value="MarR"/>
    <property type="match status" value="1"/>
</dbReference>
<sequence length="143" mass="16308">MISINDLLYQLHLADQASTRLFEKRLGISLTRYQMLQYLLSQGESSQIALKEILGIDQAALARHFKILEGEGYVTRQRNPLNQREQLVALTPFAREQLVEKPPAQHLVVKKQMENILSEAESQELSRLLAKLVAGLEQVDLEK</sequence>
<dbReference type="GO" id="GO:0006950">
    <property type="term" value="P:response to stress"/>
    <property type="evidence" value="ECO:0007669"/>
    <property type="project" value="TreeGrafter"/>
</dbReference>
<evidence type="ECO:0000313" key="6">
    <source>
        <dbReference type="Proteomes" id="UP000070096"/>
    </source>
</evidence>
<dbReference type="PATRIC" id="fig|1302.21.peg.2330"/>
<dbReference type="CDD" id="cd00090">
    <property type="entry name" value="HTH_ARSR"/>
    <property type="match status" value="1"/>
</dbReference>
<organism evidence="5 6">
    <name type="scientific">Streptococcus gordonii</name>
    <dbReference type="NCBI Taxonomy" id="1302"/>
    <lineage>
        <taxon>Bacteria</taxon>
        <taxon>Bacillati</taxon>
        <taxon>Bacillota</taxon>
        <taxon>Bacilli</taxon>
        <taxon>Lactobacillales</taxon>
        <taxon>Streptococcaceae</taxon>
        <taxon>Streptococcus</taxon>
    </lineage>
</organism>
<dbReference type="PROSITE" id="PS50995">
    <property type="entry name" value="HTH_MARR_2"/>
    <property type="match status" value="1"/>
</dbReference>
<evidence type="ECO:0000256" key="3">
    <source>
        <dbReference type="ARBA" id="ARBA00023163"/>
    </source>
</evidence>
<dbReference type="SUPFAM" id="SSF46785">
    <property type="entry name" value="Winged helix' DNA-binding domain"/>
    <property type="match status" value="1"/>
</dbReference>
<dbReference type="InterPro" id="IPR011991">
    <property type="entry name" value="ArsR-like_HTH"/>
</dbReference>
<proteinExistence type="predicted"/>
<dbReference type="PANTHER" id="PTHR33164:SF99">
    <property type="entry name" value="MARR FAMILY REGULATORY PROTEIN"/>
    <property type="match status" value="1"/>
</dbReference>
<keyword evidence="2" id="KW-0238">DNA-binding</keyword>
<evidence type="ECO:0000313" key="5">
    <source>
        <dbReference type="EMBL" id="KXT68258.1"/>
    </source>
</evidence>
<dbReference type="InterPro" id="IPR036388">
    <property type="entry name" value="WH-like_DNA-bd_sf"/>
</dbReference>
<dbReference type="GO" id="GO:0003677">
    <property type="term" value="F:DNA binding"/>
    <property type="evidence" value="ECO:0007669"/>
    <property type="project" value="UniProtKB-KW"/>
</dbReference>
<comment type="caution">
    <text evidence="5">The sequence shown here is derived from an EMBL/GenBank/DDBJ whole genome shotgun (WGS) entry which is preliminary data.</text>
</comment>
<dbReference type="PROSITE" id="PS01117">
    <property type="entry name" value="HTH_MARR_1"/>
    <property type="match status" value="1"/>
</dbReference>
<dbReference type="GO" id="GO:0003700">
    <property type="term" value="F:DNA-binding transcription factor activity"/>
    <property type="evidence" value="ECO:0007669"/>
    <property type="project" value="InterPro"/>
</dbReference>
<dbReference type="PRINTS" id="PR00598">
    <property type="entry name" value="HTHMARR"/>
</dbReference>
<dbReference type="InterPro" id="IPR023187">
    <property type="entry name" value="Tscrpt_reg_MarR-type_CS"/>
</dbReference>
<gene>
    <name evidence="5" type="ORF">SGODD07_02105</name>
</gene>
<feature type="domain" description="HTH marR-type" evidence="4">
    <location>
        <begin position="4"/>
        <end position="134"/>
    </location>
</feature>
<dbReference type="SMART" id="SM00347">
    <property type="entry name" value="HTH_MARR"/>
    <property type="match status" value="1"/>
</dbReference>
<protein>
    <submittedName>
        <fullName evidence="5">Transcriptional regulator, MarR family</fullName>
    </submittedName>
</protein>
<keyword evidence="1" id="KW-0805">Transcription regulation</keyword>
<dbReference type="EMBL" id="LQRC01000273">
    <property type="protein sequence ID" value="KXT68258.1"/>
    <property type="molecule type" value="Genomic_DNA"/>
</dbReference>
<dbReference type="InterPro" id="IPR036390">
    <property type="entry name" value="WH_DNA-bd_sf"/>
</dbReference>
<name>A0A139MWV9_STRGN</name>
<dbReference type="Gene3D" id="1.10.10.10">
    <property type="entry name" value="Winged helix-like DNA-binding domain superfamily/Winged helix DNA-binding domain"/>
    <property type="match status" value="1"/>
</dbReference>
<accession>A0A139MWV9</accession>
<evidence type="ECO:0000259" key="4">
    <source>
        <dbReference type="PROSITE" id="PS50995"/>
    </source>
</evidence>
<reference evidence="5 6" key="1">
    <citation type="submission" date="2016-01" db="EMBL/GenBank/DDBJ databases">
        <title>Highly variable Streptococcus oralis are common among viridans streptococci isolated from primates.</title>
        <authorList>
            <person name="Denapaite D."/>
            <person name="Rieger M."/>
            <person name="Koendgen S."/>
            <person name="Brueckner R."/>
            <person name="Ochigava I."/>
            <person name="Kappeler P."/>
            <person name="Maetz-Rensing K."/>
            <person name="Leendertz F."/>
            <person name="Hakenbeck R."/>
        </authorList>
    </citation>
    <scope>NUCLEOTIDE SEQUENCE [LARGE SCALE GENOMIC DNA]</scope>
    <source>
        <strain evidence="5 6">DD07</strain>
    </source>
</reference>
<dbReference type="PANTHER" id="PTHR33164">
    <property type="entry name" value="TRANSCRIPTIONAL REGULATOR, MARR FAMILY"/>
    <property type="match status" value="1"/>
</dbReference>
<evidence type="ECO:0000256" key="2">
    <source>
        <dbReference type="ARBA" id="ARBA00023125"/>
    </source>
</evidence>
<dbReference type="InterPro" id="IPR000835">
    <property type="entry name" value="HTH_MarR-typ"/>
</dbReference>
<evidence type="ECO:0000256" key="1">
    <source>
        <dbReference type="ARBA" id="ARBA00023015"/>
    </source>
</evidence>